<accession>A0ABP8Q9J3</accession>
<comment type="caution">
    <text evidence="1">The sequence shown here is derived from an EMBL/GenBank/DDBJ whole genome shotgun (WGS) entry which is preliminary data.</text>
</comment>
<evidence type="ECO:0000313" key="1">
    <source>
        <dbReference type="EMBL" id="GAA4499527.1"/>
    </source>
</evidence>
<proteinExistence type="predicted"/>
<dbReference type="InterPro" id="IPR027417">
    <property type="entry name" value="P-loop_NTPase"/>
</dbReference>
<evidence type="ECO:0008006" key="3">
    <source>
        <dbReference type="Google" id="ProtNLM"/>
    </source>
</evidence>
<gene>
    <name evidence="1" type="ORF">GCM10023095_19830</name>
</gene>
<name>A0ABP8Q9J3_9GAMM</name>
<evidence type="ECO:0000313" key="2">
    <source>
        <dbReference type="Proteomes" id="UP001501321"/>
    </source>
</evidence>
<dbReference type="Gene3D" id="3.40.50.300">
    <property type="entry name" value="P-loop containing nucleotide triphosphate hydrolases"/>
    <property type="match status" value="1"/>
</dbReference>
<keyword evidence="2" id="KW-1185">Reference proteome</keyword>
<dbReference type="Proteomes" id="UP001501321">
    <property type="component" value="Unassembled WGS sequence"/>
</dbReference>
<reference evidence="2" key="1">
    <citation type="journal article" date="2019" name="Int. J. Syst. Evol. Microbiol.">
        <title>The Global Catalogue of Microorganisms (GCM) 10K type strain sequencing project: providing services to taxonomists for standard genome sequencing and annotation.</title>
        <authorList>
            <consortium name="The Broad Institute Genomics Platform"/>
            <consortium name="The Broad Institute Genome Sequencing Center for Infectious Disease"/>
            <person name="Wu L."/>
            <person name="Ma J."/>
        </authorList>
    </citation>
    <scope>NUCLEOTIDE SEQUENCE [LARGE SCALE GENOMIC DNA]</scope>
    <source>
        <strain evidence="2">JCM 32226</strain>
    </source>
</reference>
<dbReference type="RefSeq" id="WP_345012565.1">
    <property type="nucleotide sequence ID" value="NZ_BAABFC010000012.1"/>
</dbReference>
<dbReference type="SUPFAM" id="SSF52540">
    <property type="entry name" value="P-loop containing nucleoside triphosphate hydrolases"/>
    <property type="match status" value="1"/>
</dbReference>
<sequence>MSEPGRSLDDEAIAEEACALFPPLVAPPAELAPRPRSLADTGIPRRVLEMLLIKHLSQVTELDKLALSSRLCLSGSLVEELLQGLKGEALLETRADGRFERSLRFGLTHKGMALAQYEWQRDGYLGPAPVSLTQYRALVMRQSARHDFVTAERFAAGMSDVLLTPAMINQLGPALNSGRAIFIYGHPGTGKTYVSRRLVRLFATGVLIPHALCIDEHVLPVFDPLVHRPLQLGQGASLRLDEGADPRWQWCQRPEVMVGGELTTDMLDVNYDASLHAYRAPLQLKANNGLFLIDDLGRQKVAVDAILNRWIVPMEERIDYLTLASGKHFEVPFEQVLVFSTNLPPHELVDEAFLRRIGYKIPFLPISPEHYRQLWQQQCQRHEVQWDEPLLQHLLKDLHQACAVPLLPCHPRDLVGLCRDQINFTQAPPRLTSELLDAVWRSYFVSTEEQGGKDHEG</sequence>
<organism evidence="1 2">
    <name type="scientific">Pseudaeromonas paramecii</name>
    <dbReference type="NCBI Taxonomy" id="2138166"/>
    <lineage>
        <taxon>Bacteria</taxon>
        <taxon>Pseudomonadati</taxon>
        <taxon>Pseudomonadota</taxon>
        <taxon>Gammaproteobacteria</taxon>
        <taxon>Aeromonadales</taxon>
        <taxon>Aeromonadaceae</taxon>
        <taxon>Pseudaeromonas</taxon>
    </lineage>
</organism>
<protein>
    <recommendedName>
        <fullName evidence="3">AAA family ATPase</fullName>
    </recommendedName>
</protein>
<dbReference type="EMBL" id="BAABFC010000012">
    <property type="protein sequence ID" value="GAA4499527.1"/>
    <property type="molecule type" value="Genomic_DNA"/>
</dbReference>